<reference evidence="1" key="1">
    <citation type="submission" date="2021-03" db="EMBL/GenBank/DDBJ databases">
        <title>Acanthopleuribacteraceae sp. M133.</title>
        <authorList>
            <person name="Wang G."/>
        </authorList>
    </citation>
    <scope>NUCLEOTIDE SEQUENCE</scope>
    <source>
        <strain evidence="1">M133</strain>
    </source>
</reference>
<dbReference type="PANTHER" id="PTHR48098:SF3">
    <property type="entry name" value="IRON(III) ENTEROBACTIN ESTERASE"/>
    <property type="match status" value="1"/>
</dbReference>
<dbReference type="KEGG" id="scor:J3U87_04755"/>
<name>A0A8A4TP56_SULCO</name>
<dbReference type="InterPro" id="IPR000801">
    <property type="entry name" value="Esterase-like"/>
</dbReference>
<dbReference type="InterPro" id="IPR029058">
    <property type="entry name" value="AB_hydrolase_fold"/>
</dbReference>
<dbReference type="PANTHER" id="PTHR48098">
    <property type="entry name" value="ENTEROCHELIN ESTERASE-RELATED"/>
    <property type="match status" value="1"/>
</dbReference>
<evidence type="ECO:0008006" key="3">
    <source>
        <dbReference type="Google" id="ProtNLM"/>
    </source>
</evidence>
<dbReference type="SUPFAM" id="SSF53474">
    <property type="entry name" value="alpha/beta-Hydrolases"/>
    <property type="match status" value="1"/>
</dbReference>
<dbReference type="RefSeq" id="WP_237381880.1">
    <property type="nucleotide sequence ID" value="NZ_CP071793.1"/>
</dbReference>
<dbReference type="EMBL" id="CP071793">
    <property type="protein sequence ID" value="QTD51759.1"/>
    <property type="molecule type" value="Genomic_DNA"/>
</dbReference>
<dbReference type="InterPro" id="IPR013783">
    <property type="entry name" value="Ig-like_fold"/>
</dbReference>
<proteinExistence type="predicted"/>
<keyword evidence="2" id="KW-1185">Reference proteome</keyword>
<accession>A0A8A4TP56</accession>
<dbReference type="Proteomes" id="UP000663929">
    <property type="component" value="Chromosome"/>
</dbReference>
<dbReference type="InterPro" id="IPR050583">
    <property type="entry name" value="Mycobacterial_A85_antigen"/>
</dbReference>
<dbReference type="Gene3D" id="3.40.50.1820">
    <property type="entry name" value="alpha/beta hydrolase"/>
    <property type="match status" value="1"/>
</dbReference>
<dbReference type="SUPFAM" id="SSF81296">
    <property type="entry name" value="E set domains"/>
    <property type="match status" value="1"/>
</dbReference>
<dbReference type="Pfam" id="PF00756">
    <property type="entry name" value="Esterase"/>
    <property type="match status" value="1"/>
</dbReference>
<evidence type="ECO:0000313" key="2">
    <source>
        <dbReference type="Proteomes" id="UP000663929"/>
    </source>
</evidence>
<sequence>MTLAIRVLEEKETVTEADIDTFIESHDFPLMEGTSITFVFRGQVDAVYLMHWVFGLESSQEFGRLKKTDLWYLTLDLPKRSRIEYKFNITVKGKSHWVHDPYNPQVARDPFGFNSVCHTQGYETPEWSYHDPDTRPGSIEDHVLEDTPLGERSISVYLPARFRKTRQYPLLIVHDGHDYMRYASMQTVLDNMIHRLEIPPMIVVLTQAGDRLREYAADERHADFIVKSVLPYMESKFPLNPRPAYRGLMGASFGAVASLYTAWRNQGTFGRLLLQSGSFAFTDIGKHKRGPAFDPIVPFVNQFRDKCGKPAEKLFVSCGTYESLIYENRSLVPLLQASGMMVRYVEARDGHNWENWRDRLREGLSWLFPGPLWMVYE</sequence>
<dbReference type="InterPro" id="IPR014756">
    <property type="entry name" value="Ig_E-set"/>
</dbReference>
<dbReference type="Gene3D" id="2.60.40.10">
    <property type="entry name" value="Immunoglobulins"/>
    <property type="match status" value="1"/>
</dbReference>
<protein>
    <recommendedName>
        <fullName evidence="3">Enterochelin esterase</fullName>
    </recommendedName>
</protein>
<gene>
    <name evidence="1" type="ORF">J3U87_04755</name>
</gene>
<evidence type="ECO:0000313" key="1">
    <source>
        <dbReference type="EMBL" id="QTD51759.1"/>
    </source>
</evidence>
<dbReference type="AlphaFoldDB" id="A0A8A4TP56"/>
<organism evidence="1 2">
    <name type="scientific">Sulfidibacter corallicola</name>
    <dbReference type="NCBI Taxonomy" id="2818388"/>
    <lineage>
        <taxon>Bacteria</taxon>
        <taxon>Pseudomonadati</taxon>
        <taxon>Acidobacteriota</taxon>
        <taxon>Holophagae</taxon>
        <taxon>Acanthopleuribacterales</taxon>
        <taxon>Acanthopleuribacteraceae</taxon>
        <taxon>Sulfidibacter</taxon>
    </lineage>
</organism>